<name>A0A2P8GCS2_9BACT</name>
<feature type="region of interest" description="Disordered" evidence="2">
    <location>
        <begin position="1"/>
        <end position="21"/>
    </location>
</feature>
<gene>
    <name evidence="3" type="ORF">CLV42_10450</name>
</gene>
<dbReference type="Pfam" id="PF04519">
    <property type="entry name" value="Bactofilin"/>
    <property type="match status" value="1"/>
</dbReference>
<proteinExistence type="inferred from homology"/>
<dbReference type="AlphaFoldDB" id="A0A2P8GCS2"/>
<evidence type="ECO:0000256" key="1">
    <source>
        <dbReference type="ARBA" id="ARBA00044755"/>
    </source>
</evidence>
<accession>A0A2P8GCS2</accession>
<dbReference type="Proteomes" id="UP000240978">
    <property type="component" value="Unassembled WGS sequence"/>
</dbReference>
<sequence>MFSNNNRNARSESKSVMPSSNVNIIGSGTSIQGDIVCEGDIRIDGQVTGLVSTKAKIVVGPEGEIIGDLVCQSADILGKVTGIVKVEDLLFLKGNALVKGDLYTAHFEMEPTAKFNGRCYMEPEEVAAANASASTSANANLKEKNGRPVFTEEATEEA</sequence>
<evidence type="ECO:0000256" key="2">
    <source>
        <dbReference type="SAM" id="MobiDB-lite"/>
    </source>
</evidence>
<keyword evidence="4" id="KW-1185">Reference proteome</keyword>
<feature type="region of interest" description="Disordered" evidence="2">
    <location>
        <begin position="131"/>
        <end position="158"/>
    </location>
</feature>
<reference evidence="3 4" key="1">
    <citation type="submission" date="2018-03" db="EMBL/GenBank/DDBJ databases">
        <title>Genomic Encyclopedia of Archaeal and Bacterial Type Strains, Phase II (KMG-II): from individual species to whole genera.</title>
        <authorList>
            <person name="Goeker M."/>
        </authorList>
    </citation>
    <scope>NUCLEOTIDE SEQUENCE [LARGE SCALE GENOMIC DNA]</scope>
    <source>
        <strain evidence="3 4">DSM 18107</strain>
    </source>
</reference>
<comment type="similarity">
    <text evidence="1">Belongs to the bactofilin family.</text>
</comment>
<feature type="compositionally biased region" description="Low complexity" evidence="2">
    <location>
        <begin position="131"/>
        <end position="140"/>
    </location>
</feature>
<dbReference type="OrthoDB" id="5432602at2"/>
<dbReference type="InterPro" id="IPR007607">
    <property type="entry name" value="BacA/B"/>
</dbReference>
<evidence type="ECO:0000313" key="3">
    <source>
        <dbReference type="EMBL" id="PSL31756.1"/>
    </source>
</evidence>
<evidence type="ECO:0000313" key="4">
    <source>
        <dbReference type="Proteomes" id="UP000240978"/>
    </source>
</evidence>
<dbReference type="RefSeq" id="WP_106601989.1">
    <property type="nucleotide sequence ID" value="NZ_PYGK01000004.1"/>
</dbReference>
<comment type="caution">
    <text evidence="3">The sequence shown here is derived from an EMBL/GenBank/DDBJ whole genome shotgun (WGS) entry which is preliminary data.</text>
</comment>
<dbReference type="PANTHER" id="PTHR35024:SF4">
    <property type="entry name" value="POLYMER-FORMING CYTOSKELETAL PROTEIN"/>
    <property type="match status" value="1"/>
</dbReference>
<protein>
    <submittedName>
        <fullName evidence="3">Cytoskeletal protein CcmA (Bactofilin family)</fullName>
    </submittedName>
</protein>
<dbReference type="EMBL" id="PYGK01000004">
    <property type="protein sequence ID" value="PSL31756.1"/>
    <property type="molecule type" value="Genomic_DNA"/>
</dbReference>
<organism evidence="3 4">
    <name type="scientific">Chitinophaga ginsengisoli</name>
    <dbReference type="NCBI Taxonomy" id="363837"/>
    <lineage>
        <taxon>Bacteria</taxon>
        <taxon>Pseudomonadati</taxon>
        <taxon>Bacteroidota</taxon>
        <taxon>Chitinophagia</taxon>
        <taxon>Chitinophagales</taxon>
        <taxon>Chitinophagaceae</taxon>
        <taxon>Chitinophaga</taxon>
    </lineage>
</organism>
<dbReference type="PANTHER" id="PTHR35024">
    <property type="entry name" value="HYPOTHETICAL CYTOSOLIC PROTEIN"/>
    <property type="match status" value="1"/>
</dbReference>